<dbReference type="EMBL" id="KB908915">
    <property type="protein sequence ID" value="EOB15242.1"/>
    <property type="molecule type" value="Genomic_DNA"/>
</dbReference>
<proteinExistence type="predicted"/>
<feature type="region of interest" description="Disordered" evidence="1">
    <location>
        <begin position="125"/>
        <end position="144"/>
    </location>
</feature>
<name>R0KYE9_NOSB1</name>
<evidence type="ECO:0000256" key="1">
    <source>
        <dbReference type="SAM" id="MobiDB-lite"/>
    </source>
</evidence>
<protein>
    <submittedName>
        <fullName evidence="2">Uncharacterized protein</fullName>
    </submittedName>
</protein>
<feature type="region of interest" description="Disordered" evidence="1">
    <location>
        <begin position="80"/>
        <end position="111"/>
    </location>
</feature>
<organism evidence="2 3">
    <name type="scientific">Nosema bombycis (strain CQ1 / CVCC 102059)</name>
    <name type="common">Microsporidian parasite</name>
    <name type="synonym">Pebrine of silkworm</name>
    <dbReference type="NCBI Taxonomy" id="578461"/>
    <lineage>
        <taxon>Eukaryota</taxon>
        <taxon>Fungi</taxon>
        <taxon>Fungi incertae sedis</taxon>
        <taxon>Microsporidia</taxon>
        <taxon>Nosematidae</taxon>
        <taxon>Nosema</taxon>
    </lineage>
</organism>
<evidence type="ECO:0000313" key="2">
    <source>
        <dbReference type="EMBL" id="EOB15242.1"/>
    </source>
</evidence>
<dbReference type="AlphaFoldDB" id="R0KYE9"/>
<sequence length="144" mass="16223">MDLEKPQKEITTEDDTSLFLSKYNIDDNDAGLRKPVEEKKEENSSSFFSMFNFFKKQSYKVDIQASDDIKYDPVTKKWVSGSTQSAPQEIKTTTPKAVPLPGKTKSQPNLTVDVKNMSLYANKKSSTSAVFKKPTGQSKENVKK</sequence>
<dbReference type="OrthoDB" id="2192860at2759"/>
<gene>
    <name evidence="2" type="ORF">NBO_7gi002</name>
</gene>
<feature type="compositionally biased region" description="Polar residues" evidence="1">
    <location>
        <begin position="80"/>
        <end position="95"/>
    </location>
</feature>
<dbReference type="Proteomes" id="UP000016927">
    <property type="component" value="Unassembled WGS sequence"/>
</dbReference>
<dbReference type="VEuPathDB" id="MicrosporidiaDB:NBO_7gi002"/>
<keyword evidence="3" id="KW-1185">Reference proteome</keyword>
<evidence type="ECO:0000313" key="3">
    <source>
        <dbReference type="Proteomes" id="UP000016927"/>
    </source>
</evidence>
<dbReference type="HOGENOM" id="CLU_1797029_0_0_1"/>
<accession>R0KYE9</accession>
<reference evidence="2 3" key="1">
    <citation type="journal article" date="2013" name="BMC Genomics">
        <title>Comparative genomics of parasitic silkworm microsporidia reveal an association between genome expansion and host adaptation.</title>
        <authorList>
            <person name="Pan G."/>
            <person name="Xu J."/>
            <person name="Li T."/>
            <person name="Xia Q."/>
            <person name="Liu S.L."/>
            <person name="Zhang G."/>
            <person name="Li S."/>
            <person name="Li C."/>
            <person name="Liu H."/>
            <person name="Yang L."/>
            <person name="Liu T."/>
            <person name="Zhang X."/>
            <person name="Wu Z."/>
            <person name="Fan W."/>
            <person name="Dang X."/>
            <person name="Xiang H."/>
            <person name="Tao M."/>
            <person name="Li Y."/>
            <person name="Hu J."/>
            <person name="Li Z."/>
            <person name="Lin L."/>
            <person name="Luo J."/>
            <person name="Geng L."/>
            <person name="Wang L."/>
            <person name="Long M."/>
            <person name="Wan Y."/>
            <person name="He N."/>
            <person name="Zhang Z."/>
            <person name="Lu C."/>
            <person name="Keeling P.J."/>
            <person name="Wang J."/>
            <person name="Xiang Z."/>
            <person name="Zhou Z."/>
        </authorList>
    </citation>
    <scope>NUCLEOTIDE SEQUENCE [LARGE SCALE GENOMIC DNA]</scope>
    <source>
        <strain evidence="3">CQ1 / CVCC 102059</strain>
    </source>
</reference>